<name>A0A2Z5MZF8_BURPY</name>
<dbReference type="Proteomes" id="UP000253104">
    <property type="component" value="Chromosome mHSR5_B"/>
</dbReference>
<protein>
    <recommendedName>
        <fullName evidence="1">Reverse transcriptase domain-containing protein</fullName>
    </recommendedName>
</protein>
<organism evidence="2 3">
    <name type="scientific">Burkholderia pyrrocinia</name>
    <name type="common">Pseudomonas pyrrocinia</name>
    <dbReference type="NCBI Taxonomy" id="60550"/>
    <lineage>
        <taxon>Bacteria</taxon>
        <taxon>Pseudomonadati</taxon>
        <taxon>Pseudomonadota</taxon>
        <taxon>Betaproteobacteria</taxon>
        <taxon>Burkholderiales</taxon>
        <taxon>Burkholderiaceae</taxon>
        <taxon>Burkholderia</taxon>
        <taxon>Burkholderia cepacia complex</taxon>
    </lineage>
</organism>
<dbReference type="CDD" id="cd01646">
    <property type="entry name" value="RT_Bac_retron_I"/>
    <property type="match status" value="1"/>
</dbReference>
<gene>
    <name evidence="2" type="ORF">CUJ89_19855</name>
</gene>
<reference evidence="2 3" key="1">
    <citation type="journal article" date="2018" name="ISME J.">
        <title>Involvement of Burkholderiaceae and sulfurous volatiles in disease-suppressive soils.</title>
        <authorList>
            <person name="Carrion V.J."/>
            <person name="Cordovez V."/>
            <person name="Tyc O."/>
            <person name="Etalo D.W."/>
            <person name="de Bruijn I."/>
            <person name="de Jager V.C."/>
            <person name="Medema M.H."/>
            <person name="Eberl L."/>
            <person name="Raaijmakers J.M."/>
        </authorList>
    </citation>
    <scope>NUCLEOTIDE SEQUENCE [LARGE SCALE GENOMIC DNA]</scope>
    <source>
        <strain evidence="3">mHSR5</strain>
    </source>
</reference>
<dbReference type="RefSeq" id="WP_114179192.1">
    <property type="nucleotide sequence ID" value="NZ_CP024903.1"/>
</dbReference>
<dbReference type="Pfam" id="PF00078">
    <property type="entry name" value="RVT_1"/>
    <property type="match status" value="1"/>
</dbReference>
<feature type="domain" description="Reverse transcriptase" evidence="1">
    <location>
        <begin position="127"/>
        <end position="255"/>
    </location>
</feature>
<dbReference type="EMBL" id="CP024903">
    <property type="protein sequence ID" value="AXF22763.1"/>
    <property type="molecule type" value="Genomic_DNA"/>
</dbReference>
<accession>A0A2Z5MZF8</accession>
<dbReference type="AlphaFoldDB" id="A0A2Z5MZF8"/>
<evidence type="ECO:0000313" key="3">
    <source>
        <dbReference type="Proteomes" id="UP000253104"/>
    </source>
</evidence>
<evidence type="ECO:0000313" key="2">
    <source>
        <dbReference type="EMBL" id="AXF22763.1"/>
    </source>
</evidence>
<proteinExistence type="predicted"/>
<dbReference type="InterPro" id="IPR000477">
    <property type="entry name" value="RT_dom"/>
</dbReference>
<sequence>MSTIDFLKADFPATLFPLKVNIFMAENHGKEISIYINEKILKEDVVADNFLAQQRVYATKPRGHLRRTVKLDPIAEYFIYDLVYRNREVFRPEVSVIRRSFGYRFKDGSHIPVHIAYMEYKKALEEGEAQYKHKIQFDIASYFNSIYHHDLSHWFSAMGKVSALDANAFGKYMREINAGRSVDFLPHGIYPCKMIGNEFLKYIDLSKFLKSSLIVRFMDDFTIFDNDPSVIQQDFIRIQHMLGQCGLNINPSKTHYDKPLGDVQETLSNLQNALYEIVHEIQLVPTASGVEAIEVDNEVENNLSQEQIDALLALLKDDALDESDAERILLFLRSYSDSVLEHIPALLARFPNLMKHIHAICGTIKEKNDLAVVMLNYLKIETFFLEYQLFWLGCIAEDFLSGCKLYGDILLRLYELSSEFKIARSKILEIPEQGFGFKEIRADLLKNGQSDWLSWAAAIGMRSLKSGERNYLLDYFAKASTLNFLIADCVKKL</sequence>
<dbReference type="OrthoDB" id="8068221at2"/>
<dbReference type="NCBIfam" id="NF041750">
    <property type="entry name" value="Drt5"/>
    <property type="match status" value="1"/>
</dbReference>
<evidence type="ECO:0000259" key="1">
    <source>
        <dbReference type="Pfam" id="PF00078"/>
    </source>
</evidence>